<organism evidence="3 4">
    <name type="scientific">Candidatus Chisholmbacteria bacterium RIFCSPHIGHO2_01_FULL_48_12</name>
    <dbReference type="NCBI Taxonomy" id="1797589"/>
    <lineage>
        <taxon>Bacteria</taxon>
        <taxon>Candidatus Chisholmiibacteriota</taxon>
    </lineage>
</organism>
<accession>A0A1G1VRP5</accession>
<evidence type="ECO:0000313" key="3">
    <source>
        <dbReference type="EMBL" id="OGY17994.1"/>
    </source>
</evidence>
<gene>
    <name evidence="3" type="ORF">A2784_04910</name>
</gene>
<dbReference type="InterPro" id="IPR007060">
    <property type="entry name" value="FtsL/DivIC"/>
</dbReference>
<reference evidence="3 4" key="1">
    <citation type="journal article" date="2016" name="Nat. Commun.">
        <title>Thousands of microbial genomes shed light on interconnected biogeochemical processes in an aquifer system.</title>
        <authorList>
            <person name="Anantharaman K."/>
            <person name="Brown C.T."/>
            <person name="Hug L.A."/>
            <person name="Sharon I."/>
            <person name="Castelle C.J."/>
            <person name="Probst A.J."/>
            <person name="Thomas B.C."/>
            <person name="Singh A."/>
            <person name="Wilkins M.J."/>
            <person name="Karaoz U."/>
            <person name="Brodie E.L."/>
            <person name="Williams K.H."/>
            <person name="Hubbard S.S."/>
            <person name="Banfield J.F."/>
        </authorList>
    </citation>
    <scope>NUCLEOTIDE SEQUENCE [LARGE SCALE GENOMIC DNA]</scope>
</reference>
<dbReference type="AlphaFoldDB" id="A0A1G1VRP5"/>
<keyword evidence="2" id="KW-0812">Transmembrane</keyword>
<name>A0A1G1VRP5_9BACT</name>
<evidence type="ECO:0008006" key="5">
    <source>
        <dbReference type="Google" id="ProtNLM"/>
    </source>
</evidence>
<evidence type="ECO:0000256" key="2">
    <source>
        <dbReference type="SAM" id="Phobius"/>
    </source>
</evidence>
<keyword evidence="1" id="KW-0175">Coiled coil</keyword>
<dbReference type="STRING" id="1797589.A2784_04910"/>
<protein>
    <recommendedName>
        <fullName evidence="5">Septum formation initiator</fullName>
    </recommendedName>
</protein>
<feature type="transmembrane region" description="Helical" evidence="2">
    <location>
        <begin position="27"/>
        <end position="47"/>
    </location>
</feature>
<feature type="coiled-coil region" evidence="1">
    <location>
        <begin position="49"/>
        <end position="83"/>
    </location>
</feature>
<dbReference type="Proteomes" id="UP000177324">
    <property type="component" value="Unassembled WGS sequence"/>
</dbReference>
<dbReference type="Pfam" id="PF04977">
    <property type="entry name" value="DivIC"/>
    <property type="match status" value="1"/>
</dbReference>
<evidence type="ECO:0000313" key="4">
    <source>
        <dbReference type="Proteomes" id="UP000177324"/>
    </source>
</evidence>
<sequence>MLESRAGDYHSRRKIMSQLKREKSGRFKLLVIGVSIYVMGVLIWDIVGVGKAQRQMDQAGEKVETLQAEQVKLQRQLAVVTSEEFAEEQIRDELLLAKPGETVVVVPQQVAPAGSDAALAGKQEKPENLANWQKWAKLFL</sequence>
<proteinExistence type="predicted"/>
<keyword evidence="2" id="KW-0472">Membrane</keyword>
<keyword evidence="2" id="KW-1133">Transmembrane helix</keyword>
<dbReference type="EMBL" id="MHCH01000012">
    <property type="protein sequence ID" value="OGY17994.1"/>
    <property type="molecule type" value="Genomic_DNA"/>
</dbReference>
<evidence type="ECO:0000256" key="1">
    <source>
        <dbReference type="SAM" id="Coils"/>
    </source>
</evidence>
<comment type="caution">
    <text evidence="3">The sequence shown here is derived from an EMBL/GenBank/DDBJ whole genome shotgun (WGS) entry which is preliminary data.</text>
</comment>